<reference evidence="1 2" key="2">
    <citation type="submission" date="2017-02" db="EMBL/GenBank/DDBJ databases">
        <title>A genome survey and senescence transcriptome analysis in Lentinula edodes.</title>
        <authorList>
            <person name="Sakamoto Y."/>
            <person name="Nakade K."/>
            <person name="Sato S."/>
            <person name="Yoshida Y."/>
            <person name="Miyazaki K."/>
            <person name="Natsume S."/>
            <person name="Konno N."/>
        </authorList>
    </citation>
    <scope>NUCLEOTIDE SEQUENCE [LARGE SCALE GENOMIC DNA]</scope>
    <source>
        <strain evidence="1 2">NBRC 111202</strain>
    </source>
</reference>
<protein>
    <submittedName>
        <fullName evidence="1">Uncharacterized protein</fullName>
    </submittedName>
</protein>
<dbReference type="EMBL" id="BDGU01000029">
    <property type="protein sequence ID" value="GAW00352.1"/>
    <property type="molecule type" value="Genomic_DNA"/>
</dbReference>
<proteinExistence type="predicted"/>
<accession>A0A1Q3DZD7</accession>
<gene>
    <name evidence="1" type="ORF">LENED_001865</name>
</gene>
<comment type="caution">
    <text evidence="1">The sequence shown here is derived from an EMBL/GenBank/DDBJ whole genome shotgun (WGS) entry which is preliminary data.</text>
</comment>
<keyword evidence="2" id="KW-1185">Reference proteome</keyword>
<sequence length="108" mass="12122">MNRKFFASNLSLLTTSIIENSLNCPIMTSIPLIIAQYELFGYRKGGHDKHWSRVTLESREVGHIFEHIGDDASTFGYEPRTVKGFSQSQRLCGGYQVGKIAKDQPTLA</sequence>
<dbReference type="AlphaFoldDB" id="A0A1Q3DZD7"/>
<evidence type="ECO:0000313" key="2">
    <source>
        <dbReference type="Proteomes" id="UP000188533"/>
    </source>
</evidence>
<evidence type="ECO:0000313" key="1">
    <source>
        <dbReference type="EMBL" id="GAW00352.1"/>
    </source>
</evidence>
<organism evidence="1 2">
    <name type="scientific">Lentinula edodes</name>
    <name type="common">Shiitake mushroom</name>
    <name type="synonym">Lentinus edodes</name>
    <dbReference type="NCBI Taxonomy" id="5353"/>
    <lineage>
        <taxon>Eukaryota</taxon>
        <taxon>Fungi</taxon>
        <taxon>Dikarya</taxon>
        <taxon>Basidiomycota</taxon>
        <taxon>Agaricomycotina</taxon>
        <taxon>Agaricomycetes</taxon>
        <taxon>Agaricomycetidae</taxon>
        <taxon>Agaricales</taxon>
        <taxon>Marasmiineae</taxon>
        <taxon>Omphalotaceae</taxon>
        <taxon>Lentinula</taxon>
    </lineage>
</organism>
<name>A0A1Q3DZD7_LENED</name>
<reference evidence="1 2" key="1">
    <citation type="submission" date="2016-08" db="EMBL/GenBank/DDBJ databases">
        <authorList>
            <consortium name="Lentinula edodes genome sequencing consortium"/>
            <person name="Sakamoto Y."/>
            <person name="Nakade K."/>
            <person name="Sato S."/>
            <person name="Yoshida Y."/>
            <person name="Miyazaki K."/>
            <person name="Natsume S."/>
            <person name="Konno N."/>
        </authorList>
    </citation>
    <scope>NUCLEOTIDE SEQUENCE [LARGE SCALE GENOMIC DNA]</scope>
    <source>
        <strain evidence="1 2">NBRC 111202</strain>
    </source>
</reference>
<dbReference type="Proteomes" id="UP000188533">
    <property type="component" value="Unassembled WGS sequence"/>
</dbReference>